<dbReference type="Proteomes" id="UP000005237">
    <property type="component" value="Unassembled WGS sequence"/>
</dbReference>
<dbReference type="AlphaFoldDB" id="A0A8R1EMR0"/>
<protein>
    <submittedName>
        <fullName evidence="1">Uncharacterized protein</fullName>
    </submittedName>
</protein>
<keyword evidence="2" id="KW-1185">Reference proteome</keyword>
<sequence length="122" mass="13256">MIAPKKEPGIAIHIPIEPSGCNSSGTIQFSQGLLPHSSWLVVPVTSTLNDKIPAPQIQKIIEIASNDLAVMTKLKLEQAKKAAVEAKNHREFMVRFKDQTPYNRTLAMLQNTSPSAGALSPL</sequence>
<evidence type="ECO:0000313" key="2">
    <source>
        <dbReference type="Proteomes" id="UP000005237"/>
    </source>
</evidence>
<name>A0A8R1EMR0_CAEJA</name>
<proteinExistence type="predicted"/>
<organism evidence="1 2">
    <name type="scientific">Caenorhabditis japonica</name>
    <dbReference type="NCBI Taxonomy" id="281687"/>
    <lineage>
        <taxon>Eukaryota</taxon>
        <taxon>Metazoa</taxon>
        <taxon>Ecdysozoa</taxon>
        <taxon>Nematoda</taxon>
        <taxon>Chromadorea</taxon>
        <taxon>Rhabditida</taxon>
        <taxon>Rhabditina</taxon>
        <taxon>Rhabditomorpha</taxon>
        <taxon>Rhabditoidea</taxon>
        <taxon>Rhabditidae</taxon>
        <taxon>Peloderinae</taxon>
        <taxon>Caenorhabditis</taxon>
    </lineage>
</organism>
<evidence type="ECO:0000313" key="1">
    <source>
        <dbReference type="EnsemblMetazoa" id="CJA40170b.1"/>
    </source>
</evidence>
<accession>A0A8R1EMR0</accession>
<dbReference type="EnsemblMetazoa" id="CJA40170b.1">
    <property type="protein sequence ID" value="CJA40170b.1"/>
    <property type="gene ID" value="WBGene00216018"/>
</dbReference>
<reference evidence="1" key="2">
    <citation type="submission" date="2022-06" db="UniProtKB">
        <authorList>
            <consortium name="EnsemblMetazoa"/>
        </authorList>
    </citation>
    <scope>IDENTIFICATION</scope>
    <source>
        <strain evidence="1">DF5081</strain>
    </source>
</reference>
<reference evidence="2" key="1">
    <citation type="submission" date="2010-08" db="EMBL/GenBank/DDBJ databases">
        <authorList>
            <consortium name="Caenorhabditis japonica Sequencing Consortium"/>
            <person name="Wilson R.K."/>
        </authorList>
    </citation>
    <scope>NUCLEOTIDE SEQUENCE [LARGE SCALE GENOMIC DNA]</scope>
    <source>
        <strain evidence="2">DF5081</strain>
    </source>
</reference>